<evidence type="ECO:0000256" key="1">
    <source>
        <dbReference type="ARBA" id="ARBA00004555"/>
    </source>
</evidence>
<dbReference type="Pfam" id="PF12584">
    <property type="entry name" value="TRAPPC10"/>
    <property type="match status" value="1"/>
</dbReference>
<evidence type="ECO:0000259" key="6">
    <source>
        <dbReference type="Pfam" id="PF23274"/>
    </source>
</evidence>
<dbReference type="InterPro" id="IPR055505">
    <property type="entry name" value="DUF7077"/>
</dbReference>
<dbReference type="InterPro" id="IPR022233">
    <property type="entry name" value="TRAPPC10/Trs130_C"/>
</dbReference>
<dbReference type="GO" id="GO:1990071">
    <property type="term" value="C:TRAPPII protein complex"/>
    <property type="evidence" value="ECO:0007669"/>
    <property type="project" value="InterPro"/>
</dbReference>
<protein>
    <submittedName>
        <fullName evidence="7">Trafficking protein particle complex subunit 10</fullName>
    </submittedName>
</protein>
<comment type="subcellular location">
    <subcellularLocation>
        <location evidence="1">Golgi apparatus</location>
    </subcellularLocation>
</comment>
<feature type="domain" description="DUF7077" evidence="6">
    <location>
        <begin position="712"/>
        <end position="822"/>
    </location>
</feature>
<dbReference type="Pfam" id="PF23274">
    <property type="entry name" value="DUF7077"/>
    <property type="match status" value="1"/>
</dbReference>
<dbReference type="GO" id="GO:0006891">
    <property type="term" value="P:intra-Golgi vesicle-mediated transport"/>
    <property type="evidence" value="ECO:0007669"/>
    <property type="project" value="TreeGrafter"/>
</dbReference>
<reference evidence="7" key="1">
    <citation type="submission" date="2020-11" db="EMBL/GenBank/DDBJ databases">
        <authorList>
            <consortium name="DOE Joint Genome Institute"/>
            <person name="Ahrendt S."/>
            <person name="Riley R."/>
            <person name="Andreopoulos W."/>
            <person name="Labutti K."/>
            <person name="Pangilinan J."/>
            <person name="Ruiz-Duenas F.J."/>
            <person name="Barrasa J.M."/>
            <person name="Sanchez-Garcia M."/>
            <person name="Camarero S."/>
            <person name="Miyauchi S."/>
            <person name="Serrano A."/>
            <person name="Linde D."/>
            <person name="Babiker R."/>
            <person name="Drula E."/>
            <person name="Ayuso-Fernandez I."/>
            <person name="Pacheco R."/>
            <person name="Padilla G."/>
            <person name="Ferreira P."/>
            <person name="Barriuso J."/>
            <person name="Kellner H."/>
            <person name="Castanera R."/>
            <person name="Alfaro M."/>
            <person name="Ramirez L."/>
            <person name="Pisabarro A.G."/>
            <person name="Kuo A."/>
            <person name="Tritt A."/>
            <person name="Lipzen A."/>
            <person name="He G."/>
            <person name="Yan M."/>
            <person name="Ng V."/>
            <person name="Cullen D."/>
            <person name="Martin F."/>
            <person name="Rosso M.-N."/>
            <person name="Henrissat B."/>
            <person name="Hibbett D."/>
            <person name="Martinez A.T."/>
            <person name="Grigoriev I.V."/>
        </authorList>
    </citation>
    <scope>NUCLEOTIDE SEQUENCE</scope>
    <source>
        <strain evidence="7">CBS 506.95</strain>
    </source>
</reference>
<accession>A0A9P6JVK6</accession>
<dbReference type="InterPro" id="IPR045126">
    <property type="entry name" value="TRAPPC10/Trs130"/>
</dbReference>
<keyword evidence="3" id="KW-0333">Golgi apparatus</keyword>
<evidence type="ECO:0000256" key="2">
    <source>
        <dbReference type="ARBA" id="ARBA00022448"/>
    </source>
</evidence>
<organism evidence="7 8">
    <name type="scientific">Crepidotus variabilis</name>
    <dbReference type="NCBI Taxonomy" id="179855"/>
    <lineage>
        <taxon>Eukaryota</taxon>
        <taxon>Fungi</taxon>
        <taxon>Dikarya</taxon>
        <taxon>Basidiomycota</taxon>
        <taxon>Agaricomycotina</taxon>
        <taxon>Agaricomycetes</taxon>
        <taxon>Agaricomycetidae</taxon>
        <taxon>Agaricales</taxon>
        <taxon>Agaricineae</taxon>
        <taxon>Crepidotaceae</taxon>
        <taxon>Crepidotus</taxon>
    </lineage>
</organism>
<evidence type="ECO:0000256" key="3">
    <source>
        <dbReference type="ARBA" id="ARBA00023034"/>
    </source>
</evidence>
<dbReference type="Pfam" id="PF23036">
    <property type="entry name" value="TRAPPC10_1st"/>
    <property type="match status" value="1"/>
</dbReference>
<feature type="domain" description="TRAPPC10/Trs130 N-terminal" evidence="5">
    <location>
        <begin position="9"/>
        <end position="324"/>
    </location>
</feature>
<dbReference type="Proteomes" id="UP000807306">
    <property type="component" value="Unassembled WGS sequence"/>
</dbReference>
<dbReference type="PANTHER" id="PTHR13251:SF3">
    <property type="entry name" value="TRAFFICKING PROTEIN PARTICLE COMPLEX SUBUNIT 10"/>
    <property type="match status" value="1"/>
</dbReference>
<name>A0A9P6JVK6_9AGAR</name>
<gene>
    <name evidence="7" type="ORF">CPB83DRAFT_866984</name>
</gene>
<dbReference type="AlphaFoldDB" id="A0A9P6JVK6"/>
<feature type="domain" description="TRAPPC10/Trs130 C-terminal" evidence="4">
    <location>
        <begin position="1026"/>
        <end position="1173"/>
    </location>
</feature>
<comment type="caution">
    <text evidence="7">The sequence shown here is derived from an EMBL/GenBank/DDBJ whole genome shotgun (WGS) entry which is preliminary data.</text>
</comment>
<dbReference type="OrthoDB" id="10256906at2759"/>
<evidence type="ECO:0000313" key="7">
    <source>
        <dbReference type="EMBL" id="KAF9533525.1"/>
    </source>
</evidence>
<evidence type="ECO:0000313" key="8">
    <source>
        <dbReference type="Proteomes" id="UP000807306"/>
    </source>
</evidence>
<dbReference type="GO" id="GO:0005829">
    <property type="term" value="C:cytosol"/>
    <property type="evidence" value="ECO:0007669"/>
    <property type="project" value="GOC"/>
</dbReference>
<evidence type="ECO:0000259" key="5">
    <source>
        <dbReference type="Pfam" id="PF23036"/>
    </source>
</evidence>
<keyword evidence="2" id="KW-0813">Transport</keyword>
<proteinExistence type="predicted"/>
<dbReference type="InterPro" id="IPR056913">
    <property type="entry name" value="TRAPPC10/Trs130_N"/>
</dbReference>
<dbReference type="PANTHER" id="PTHR13251">
    <property type="entry name" value="EPILEPSY HOLOPROSENCEPHALY CANDIDATE 1/TMEM1"/>
    <property type="match status" value="1"/>
</dbReference>
<sequence>MAAPADFLQKPIITYTAPPTFIASPNWHKVLATISAQLPLRNIHWKPVSQTTLRTIQELDVNLVPFESLRDELTSQVPVTLLEKPLLHIFVFHCEDSDVEAYRNLHKRFIKDWQMSVSNRKNQDWLILHIIRPDPSKMPTGKLFAIKNSVLDKLRTDFNLDKREHCVQLNWNIGNDNPQVWAEFVNKLKEGLLYAFDLAISQRQEEVKRSENQQSMPGWNFCTFFILKESLASSFEGMNLLEEALVPYDELEALFQRVSREKNMSWFGNLIQPEHNDDSQPLLSVNKKKYREMILANSISVFDFRIYLLSRQCQLLAKMGLIHEATTKVGFFLGTLGKRLRDVEASLPPLFIEAWAYSSALSTVEQCNAWVKEYKIDTSKPSTNAGKAELLDIARSQLDIIGIEASHLPPIPPFTSSTSWTSRLSSVAKLSFSNETLNVAVGNRQAFNELYVALTNRAIDLYAKSGRRKFALKLHGTLAAFECNRGNLSAALNTFISLPAHYSPYLWNSLEGFMLSRAVHTHEQLDKPQDTEWVHIVLAFLKSYVDHRGEEMLMYDVDATEYVARLVDSLRSSVEQLEAAQTPLDLPHPDHPALTVSVADSANLAETRDGSYLEATITNHLPVTFPTEEINVSLSGRESEKVKFNASISDGLPPGHSHFTLYCKTSAPGTFLLESSEIRSSHLVLSTNYRKAFSKPSSRSTTLIRIPSDPLALDVRISQSSRIVLGSPQSLMAVLSTGRNQVRKAIVRLSSPSATFRCREACLEEGMFPTNIGVSFEATKDGVTLEDIPDGSEISFMAPHSDASALTAMKVNIEVDYVTVQEPDVSRTARFSRVLITTLPLSVNVEDFFRGTRLISKFTVSTTSHQHIRISDARLDLPNDGVEGVTVERSSSKRRIITVTPHQPANFLFALNSTKGPVRESLNLSIKYRMLREEVESVIQKEVGKLLEDYPDNLKQKIVLISKLVDALESDAGWVDMYGITGELLVPDLHVEDGDLAMAWTMARKRLAEHRHPESPEGSWREIQIPVDVPFMNIVAAARLRVVSTPFASASSSGELPSLYAGQPISADLLIHTTFHWGLSPSEHQKQYLLRFNIEEMVREWLVSGPKRGDFIATDNAMHIVPITLIALHHGEFLLPKITVSALPISGTLTMGSLAVPSIETYQVHGAEKVLILPRGGRSTFVISMGPG</sequence>
<keyword evidence="8" id="KW-1185">Reference proteome</keyword>
<dbReference type="GO" id="GO:0034498">
    <property type="term" value="P:early endosome to Golgi transport"/>
    <property type="evidence" value="ECO:0007669"/>
    <property type="project" value="TreeGrafter"/>
</dbReference>
<dbReference type="EMBL" id="MU157828">
    <property type="protein sequence ID" value="KAF9533525.1"/>
    <property type="molecule type" value="Genomic_DNA"/>
</dbReference>
<evidence type="ECO:0000259" key="4">
    <source>
        <dbReference type="Pfam" id="PF12584"/>
    </source>
</evidence>